<dbReference type="SUPFAM" id="SSF53254">
    <property type="entry name" value="Phosphoglycerate mutase-like"/>
    <property type="match status" value="1"/>
</dbReference>
<dbReference type="InterPro" id="IPR029033">
    <property type="entry name" value="His_PPase_superfam"/>
</dbReference>
<dbReference type="Proteomes" id="UP001501490">
    <property type="component" value="Unassembled WGS sequence"/>
</dbReference>
<dbReference type="Gene3D" id="3.40.50.1240">
    <property type="entry name" value="Phosphoglycerate mutase-like"/>
    <property type="match status" value="1"/>
</dbReference>
<dbReference type="InterPro" id="IPR013078">
    <property type="entry name" value="His_Pase_superF_clade-1"/>
</dbReference>
<dbReference type="PANTHER" id="PTHR47623">
    <property type="entry name" value="OS09G0287300 PROTEIN"/>
    <property type="match status" value="1"/>
</dbReference>
<gene>
    <name evidence="2" type="ORF">GCM10022236_06710</name>
</gene>
<dbReference type="CDD" id="cd07067">
    <property type="entry name" value="HP_PGM_like"/>
    <property type="match status" value="1"/>
</dbReference>
<comment type="caution">
    <text evidence="2">The sequence shown here is derived from an EMBL/GenBank/DDBJ whole genome shotgun (WGS) entry which is preliminary data.</text>
</comment>
<reference evidence="3" key="1">
    <citation type="journal article" date="2019" name="Int. J. Syst. Evol. Microbiol.">
        <title>The Global Catalogue of Microorganisms (GCM) 10K type strain sequencing project: providing services to taxonomists for standard genome sequencing and annotation.</title>
        <authorList>
            <consortium name="The Broad Institute Genomics Platform"/>
            <consortium name="The Broad Institute Genome Sequencing Center for Infectious Disease"/>
            <person name="Wu L."/>
            <person name="Ma J."/>
        </authorList>
    </citation>
    <scope>NUCLEOTIDE SEQUENCE [LARGE SCALE GENOMIC DNA]</scope>
    <source>
        <strain evidence="3">JCM 16929</strain>
    </source>
</reference>
<name>A0ABP6ZEZ6_9ACTN</name>
<organism evidence="2 3">
    <name type="scientific">Microlunatus ginsengisoli</name>
    <dbReference type="NCBI Taxonomy" id="363863"/>
    <lineage>
        <taxon>Bacteria</taxon>
        <taxon>Bacillati</taxon>
        <taxon>Actinomycetota</taxon>
        <taxon>Actinomycetes</taxon>
        <taxon>Propionibacteriales</taxon>
        <taxon>Propionibacteriaceae</taxon>
        <taxon>Microlunatus</taxon>
    </lineage>
</organism>
<dbReference type="SMART" id="SM00855">
    <property type="entry name" value="PGAM"/>
    <property type="match status" value="1"/>
</dbReference>
<keyword evidence="3" id="KW-1185">Reference proteome</keyword>
<feature type="compositionally biased region" description="Basic and acidic residues" evidence="1">
    <location>
        <begin position="27"/>
        <end position="39"/>
    </location>
</feature>
<dbReference type="Pfam" id="PF00300">
    <property type="entry name" value="His_Phos_1"/>
    <property type="match status" value="1"/>
</dbReference>
<feature type="region of interest" description="Disordered" evidence="1">
    <location>
        <begin position="20"/>
        <end position="39"/>
    </location>
</feature>
<sequence length="172" mass="19359">MAPTGERRTLVLLRHAKSSWDDPDLDDHERPLAERGRRDATQVGTLMAERRIRPDLVLCSTAERTRQTWKRAERAGARAVEVRFDDRVYEASSYGLLRLVQSVPDEVRSLLVLGHGPGLPDLADRLSIESTSEAARRMRMKFPTSGLALFAVTVPWAQLREASLLDFVVPRG</sequence>
<proteinExistence type="predicted"/>
<accession>A0ABP6ZEZ6</accession>
<evidence type="ECO:0000313" key="3">
    <source>
        <dbReference type="Proteomes" id="UP001501490"/>
    </source>
</evidence>
<evidence type="ECO:0000313" key="2">
    <source>
        <dbReference type="EMBL" id="GAA3607558.1"/>
    </source>
</evidence>
<dbReference type="EMBL" id="BAABAB010000005">
    <property type="protein sequence ID" value="GAA3607558.1"/>
    <property type="molecule type" value="Genomic_DNA"/>
</dbReference>
<evidence type="ECO:0000256" key="1">
    <source>
        <dbReference type="SAM" id="MobiDB-lite"/>
    </source>
</evidence>
<dbReference type="RefSeq" id="WP_344801667.1">
    <property type="nucleotide sequence ID" value="NZ_BAABAB010000005.1"/>
</dbReference>
<dbReference type="PANTHER" id="PTHR47623:SF1">
    <property type="entry name" value="OS09G0287300 PROTEIN"/>
    <property type="match status" value="1"/>
</dbReference>
<protein>
    <submittedName>
        <fullName evidence="2">Histidine phosphatase family protein</fullName>
    </submittedName>
</protein>